<proteinExistence type="predicted"/>
<evidence type="ECO:0000256" key="2">
    <source>
        <dbReference type="SAM" id="Phobius"/>
    </source>
</evidence>
<keyword evidence="2" id="KW-0812">Transmembrane</keyword>
<dbReference type="STRING" id="504797.SAMN05421678_12264"/>
<dbReference type="SUPFAM" id="SSF75011">
    <property type="entry name" value="3-carboxy-cis,cis-mucoante lactonizing enzyme"/>
    <property type="match status" value="1"/>
</dbReference>
<feature type="compositionally biased region" description="Low complexity" evidence="1">
    <location>
        <begin position="441"/>
        <end position="461"/>
    </location>
</feature>
<organism evidence="4 5">
    <name type="scientific">Actinopolymorpha cephalotaxi</name>
    <dbReference type="NCBI Taxonomy" id="504797"/>
    <lineage>
        <taxon>Bacteria</taxon>
        <taxon>Bacillati</taxon>
        <taxon>Actinomycetota</taxon>
        <taxon>Actinomycetes</taxon>
        <taxon>Propionibacteriales</taxon>
        <taxon>Actinopolymorphaceae</taxon>
        <taxon>Actinopolymorpha</taxon>
    </lineage>
</organism>
<dbReference type="Proteomes" id="UP000533017">
    <property type="component" value="Unassembled WGS sequence"/>
</dbReference>
<dbReference type="AlphaFoldDB" id="A0A1I3B6K0"/>
<feature type="compositionally biased region" description="Low complexity" evidence="1">
    <location>
        <begin position="524"/>
        <end position="545"/>
    </location>
</feature>
<feature type="region of interest" description="Disordered" evidence="1">
    <location>
        <begin position="1"/>
        <end position="23"/>
    </location>
</feature>
<dbReference type="EMBL" id="FOOI01000022">
    <property type="protein sequence ID" value="SFH57840.1"/>
    <property type="molecule type" value="Genomic_DNA"/>
</dbReference>
<accession>A0A1I3B6K0</accession>
<feature type="compositionally biased region" description="Basic and acidic residues" evidence="1">
    <location>
        <begin position="487"/>
        <end position="498"/>
    </location>
</feature>
<dbReference type="OrthoDB" id="9801244at2"/>
<evidence type="ECO:0000256" key="1">
    <source>
        <dbReference type="SAM" id="MobiDB-lite"/>
    </source>
</evidence>
<reference evidence="3 6" key="2">
    <citation type="submission" date="2020-07" db="EMBL/GenBank/DDBJ databases">
        <title>Sequencing the genomes of 1000 actinobacteria strains.</title>
        <authorList>
            <person name="Klenk H.-P."/>
        </authorList>
    </citation>
    <scope>NUCLEOTIDE SEQUENCE [LARGE SCALE GENOMIC DNA]</scope>
    <source>
        <strain evidence="3 6">DSM 45117</strain>
    </source>
</reference>
<dbReference type="RefSeq" id="WP_092889471.1">
    <property type="nucleotide sequence ID" value="NZ_FOOI01000022.1"/>
</dbReference>
<dbReference type="Proteomes" id="UP000199052">
    <property type="component" value="Unassembled WGS sequence"/>
</dbReference>
<feature type="compositionally biased region" description="Basic and acidic residues" evidence="1">
    <location>
        <begin position="585"/>
        <end position="596"/>
    </location>
</feature>
<feature type="compositionally biased region" description="Low complexity" evidence="1">
    <location>
        <begin position="366"/>
        <end position="393"/>
    </location>
</feature>
<reference evidence="4 5" key="1">
    <citation type="submission" date="2016-10" db="EMBL/GenBank/DDBJ databases">
        <authorList>
            <person name="de Groot N.N."/>
        </authorList>
    </citation>
    <scope>NUCLEOTIDE SEQUENCE [LARGE SCALE GENOMIC DNA]</scope>
    <source>
        <strain evidence="4 5">CPCC 202808</strain>
    </source>
</reference>
<evidence type="ECO:0000313" key="5">
    <source>
        <dbReference type="Proteomes" id="UP000199052"/>
    </source>
</evidence>
<dbReference type="EMBL" id="JACBZA010000001">
    <property type="protein sequence ID" value="NYH81278.1"/>
    <property type="molecule type" value="Genomic_DNA"/>
</dbReference>
<gene>
    <name evidence="3" type="ORF">FHR37_000129</name>
    <name evidence="4" type="ORF">SAMN05421678_12264</name>
</gene>
<evidence type="ECO:0000313" key="3">
    <source>
        <dbReference type="EMBL" id="NYH81278.1"/>
    </source>
</evidence>
<feature type="compositionally biased region" description="Basic and acidic residues" evidence="1">
    <location>
        <begin position="1"/>
        <end position="21"/>
    </location>
</feature>
<feature type="compositionally biased region" description="Low complexity" evidence="1">
    <location>
        <begin position="319"/>
        <end position="331"/>
    </location>
</feature>
<name>A0A1I3B6K0_9ACTN</name>
<feature type="transmembrane region" description="Helical" evidence="2">
    <location>
        <begin position="340"/>
        <end position="360"/>
    </location>
</feature>
<feature type="region of interest" description="Disordered" evidence="1">
    <location>
        <begin position="304"/>
        <end position="331"/>
    </location>
</feature>
<keyword evidence="2" id="KW-0472">Membrane</keyword>
<feature type="region of interest" description="Disordered" evidence="1">
    <location>
        <begin position="358"/>
        <end position="596"/>
    </location>
</feature>
<protein>
    <submittedName>
        <fullName evidence="4">Uncharacterized protein</fullName>
    </submittedName>
</protein>
<evidence type="ECO:0000313" key="4">
    <source>
        <dbReference type="EMBL" id="SFH57840.1"/>
    </source>
</evidence>
<evidence type="ECO:0000313" key="6">
    <source>
        <dbReference type="Proteomes" id="UP000533017"/>
    </source>
</evidence>
<keyword evidence="6" id="KW-1185">Reference proteome</keyword>
<keyword evidence="2" id="KW-1133">Transmembrane helix</keyword>
<sequence>MRAHPALDGHRSGPPRQADRPRPRRLATAFAALLLGAVVVPSYATPSYAAPADPAKERRAFSIGDSRINESSGLAASALHRGYFYTHNDSGDDPRVFLLDPRGQVAGTISLRTAENVDWEAIAPGPDQRVWVGDIGDNTRVRDRITIYRFREPSSTGDQPVEWSRFRFRYPDGAHDAEALLVDPRTARVYVVTKDPGGGAIYAAPSTLVAGTTATLTKVADAPAMVTDGTFLPDGSAIVLRTYADVRVLRWPGGKPERTISLSQPQRQGESIAVGADGKQLFLGSEGANSPVYSMSVAAAAPAPSRRAPGATPSPSPSPTAQAPTSSGSDGSLLSGLPRWILLLVIAAALLAGLAAYPASRRRRPSASSRPPGMGRPPASASPWPADPAPADSGSQQAYARPPGSVQAAGYGDVGRGPIWPAEPSEPAGPEDPGGRRRTEGPGPQQARRSAQQSAQQSPQRPAHEAPRQSARHAGQDDTPLPWEDEDWRRERGNERGNDVPPPRPADRPRSSGAPRPAGPPPRTSGSPASSGPSGPSGSAAGSAGRRARPPAARPPAETDWPDEPAGSPPPRGEETGRGRRRRPLYRDEDRDPEGP</sequence>